<comment type="caution">
    <text evidence="2">The sequence shown here is derived from an EMBL/GenBank/DDBJ whole genome shotgun (WGS) entry which is preliminary data.</text>
</comment>
<reference evidence="3" key="1">
    <citation type="journal article" date="2019" name="Int. J. Syst. Evol. Microbiol.">
        <title>The Global Catalogue of Microorganisms (GCM) 10K type strain sequencing project: providing services to taxonomists for standard genome sequencing and annotation.</title>
        <authorList>
            <consortium name="The Broad Institute Genomics Platform"/>
            <consortium name="The Broad Institute Genome Sequencing Center for Infectious Disease"/>
            <person name="Wu L."/>
            <person name="Ma J."/>
        </authorList>
    </citation>
    <scope>NUCLEOTIDE SEQUENCE [LARGE SCALE GENOMIC DNA]</scope>
    <source>
        <strain evidence="3">CGMCC 1.15474</strain>
    </source>
</reference>
<dbReference type="Pfam" id="PF11667">
    <property type="entry name" value="DUF3267"/>
    <property type="match status" value="1"/>
</dbReference>
<keyword evidence="1" id="KW-0472">Membrane</keyword>
<proteinExistence type="predicted"/>
<evidence type="ECO:0000313" key="3">
    <source>
        <dbReference type="Proteomes" id="UP001597318"/>
    </source>
</evidence>
<accession>A0ABW5C1M6</accession>
<feature type="transmembrane region" description="Helical" evidence="1">
    <location>
        <begin position="106"/>
        <end position="128"/>
    </location>
</feature>
<feature type="transmembrane region" description="Helical" evidence="1">
    <location>
        <begin position="134"/>
        <end position="153"/>
    </location>
</feature>
<evidence type="ECO:0000256" key="1">
    <source>
        <dbReference type="SAM" id="Phobius"/>
    </source>
</evidence>
<feature type="transmembrane region" description="Helical" evidence="1">
    <location>
        <begin position="15"/>
        <end position="37"/>
    </location>
</feature>
<name>A0ABW5C1M6_9BACI</name>
<sequence length="179" mass="20657">MSCWKTINLTKDIGLYRIILISLLTMILSFILTYLPINLLYSKVHLKDGHFSMFILLLISMIPFHKLLHIIPLILCGCRVSVKIKLFHLFPTIQLKACQGMKKNEMIASLLTPFVTCSILFILGSIYLPTYMHYFSIAMAFHIGLCVPDFLLLKHLLFAPKLCFIEEFEDGYEILVQNK</sequence>
<dbReference type="EMBL" id="JBHUIK010000006">
    <property type="protein sequence ID" value="MFD2216242.1"/>
    <property type="molecule type" value="Genomic_DNA"/>
</dbReference>
<feature type="transmembrane region" description="Helical" evidence="1">
    <location>
        <begin position="49"/>
        <end position="75"/>
    </location>
</feature>
<keyword evidence="1" id="KW-1133">Transmembrane helix</keyword>
<dbReference type="Proteomes" id="UP001597318">
    <property type="component" value="Unassembled WGS sequence"/>
</dbReference>
<protein>
    <submittedName>
        <fullName evidence="2">DUF3267 domain-containing protein</fullName>
    </submittedName>
</protein>
<keyword evidence="3" id="KW-1185">Reference proteome</keyword>
<gene>
    <name evidence="2" type="ORF">ACFSKK_21440</name>
</gene>
<keyword evidence="1" id="KW-0812">Transmembrane</keyword>
<dbReference type="InterPro" id="IPR021683">
    <property type="entry name" value="DUF3267"/>
</dbReference>
<dbReference type="RefSeq" id="WP_247339859.1">
    <property type="nucleotide sequence ID" value="NZ_CP095550.1"/>
</dbReference>
<evidence type="ECO:0000313" key="2">
    <source>
        <dbReference type="EMBL" id="MFD2216242.1"/>
    </source>
</evidence>
<organism evidence="2 3">
    <name type="scientific">Metabacillus endolithicus</name>
    <dbReference type="NCBI Taxonomy" id="1535204"/>
    <lineage>
        <taxon>Bacteria</taxon>
        <taxon>Bacillati</taxon>
        <taxon>Bacillota</taxon>
        <taxon>Bacilli</taxon>
        <taxon>Bacillales</taxon>
        <taxon>Bacillaceae</taxon>
        <taxon>Metabacillus</taxon>
    </lineage>
</organism>